<gene>
    <name evidence="2" type="ORF">VB776_22310</name>
</gene>
<proteinExistence type="predicted"/>
<feature type="compositionally biased region" description="Low complexity" evidence="1">
    <location>
        <begin position="1"/>
        <end position="18"/>
    </location>
</feature>
<dbReference type="Proteomes" id="UP001303899">
    <property type="component" value="Unassembled WGS sequence"/>
</dbReference>
<dbReference type="EMBL" id="JAYGIL010000041">
    <property type="protein sequence ID" value="MEA5405689.1"/>
    <property type="molecule type" value="Genomic_DNA"/>
</dbReference>
<comment type="caution">
    <text evidence="2">The sequence shown here is derived from an EMBL/GenBank/DDBJ whole genome shotgun (WGS) entry which is preliminary data.</text>
</comment>
<organism evidence="2 3">
    <name type="scientific">Arcicella gelida</name>
    <dbReference type="NCBI Taxonomy" id="2984195"/>
    <lineage>
        <taxon>Bacteria</taxon>
        <taxon>Pseudomonadati</taxon>
        <taxon>Bacteroidota</taxon>
        <taxon>Cytophagia</taxon>
        <taxon>Cytophagales</taxon>
        <taxon>Flectobacillaceae</taxon>
        <taxon>Arcicella</taxon>
    </lineage>
</organism>
<evidence type="ECO:0000313" key="2">
    <source>
        <dbReference type="EMBL" id="MEA5405689.1"/>
    </source>
</evidence>
<feature type="region of interest" description="Disordered" evidence="1">
    <location>
        <begin position="1"/>
        <end position="34"/>
    </location>
</feature>
<keyword evidence="3" id="KW-1185">Reference proteome</keyword>
<reference evidence="2 3" key="1">
    <citation type="submission" date="2023-12" db="EMBL/GenBank/DDBJ databases">
        <title>Novel species of the genus Arcicella isolated from rivers.</title>
        <authorList>
            <person name="Lu H."/>
        </authorList>
    </citation>
    <scope>NUCLEOTIDE SEQUENCE [LARGE SCALE GENOMIC DNA]</scope>
    <source>
        <strain evidence="2 3">DC2W</strain>
    </source>
</reference>
<sequence>MQTESESVSTSIDSTSLELSSYPLKQQKTKRKPFHEFNLVRKAM</sequence>
<name>A0ABU5SB40_9BACT</name>
<evidence type="ECO:0000313" key="3">
    <source>
        <dbReference type="Proteomes" id="UP001303899"/>
    </source>
</evidence>
<evidence type="ECO:0000256" key="1">
    <source>
        <dbReference type="SAM" id="MobiDB-lite"/>
    </source>
</evidence>
<dbReference type="RefSeq" id="WP_323699091.1">
    <property type="nucleotide sequence ID" value="NZ_JAYGIL010000041.1"/>
</dbReference>
<protein>
    <submittedName>
        <fullName evidence="2">Uncharacterized protein</fullName>
    </submittedName>
</protein>
<accession>A0ABU5SB40</accession>